<dbReference type="RefSeq" id="WP_344641144.1">
    <property type="nucleotide sequence ID" value="NZ_BAAATR010000065.1"/>
</dbReference>
<feature type="compositionally biased region" description="Basic and acidic residues" evidence="1">
    <location>
        <begin position="130"/>
        <end position="142"/>
    </location>
</feature>
<accession>A0ABN3EZS7</accession>
<protein>
    <recommendedName>
        <fullName evidence="4">Chromosome partitioning protein</fullName>
    </recommendedName>
</protein>
<evidence type="ECO:0000313" key="3">
    <source>
        <dbReference type="Proteomes" id="UP001500305"/>
    </source>
</evidence>
<sequence>MAGVEIVVGYLFAWAVRKARRVAGRADAEVDAGLDAAMDRLHEVVSGKLGHDGSLVRLANEAEAGQQALSDRTRQWVTLAVEDAVEQDPEFAKALREAVAKIQAAGGSVGGANVMSGNTFMGPTAVQTGDHSRQENHFGPKA</sequence>
<comment type="caution">
    <text evidence="2">The sequence shown here is derived from an EMBL/GenBank/DDBJ whole genome shotgun (WGS) entry which is preliminary data.</text>
</comment>
<evidence type="ECO:0000256" key="1">
    <source>
        <dbReference type="SAM" id="MobiDB-lite"/>
    </source>
</evidence>
<evidence type="ECO:0008006" key="4">
    <source>
        <dbReference type="Google" id="ProtNLM"/>
    </source>
</evidence>
<feature type="region of interest" description="Disordered" evidence="1">
    <location>
        <begin position="121"/>
        <end position="142"/>
    </location>
</feature>
<name>A0ABN3EZS7_9ACTN</name>
<dbReference type="EMBL" id="BAAATR010000065">
    <property type="protein sequence ID" value="GAA2278886.1"/>
    <property type="molecule type" value="Genomic_DNA"/>
</dbReference>
<proteinExistence type="predicted"/>
<organism evidence="2 3">
    <name type="scientific">Kitasatospora cystarginea</name>
    <dbReference type="NCBI Taxonomy" id="58350"/>
    <lineage>
        <taxon>Bacteria</taxon>
        <taxon>Bacillati</taxon>
        <taxon>Actinomycetota</taxon>
        <taxon>Actinomycetes</taxon>
        <taxon>Kitasatosporales</taxon>
        <taxon>Streptomycetaceae</taxon>
        <taxon>Kitasatospora</taxon>
    </lineage>
</organism>
<keyword evidence="3" id="KW-1185">Reference proteome</keyword>
<reference evidence="2 3" key="1">
    <citation type="journal article" date="2019" name="Int. J. Syst. Evol. Microbiol.">
        <title>The Global Catalogue of Microorganisms (GCM) 10K type strain sequencing project: providing services to taxonomists for standard genome sequencing and annotation.</title>
        <authorList>
            <consortium name="The Broad Institute Genomics Platform"/>
            <consortium name="The Broad Institute Genome Sequencing Center for Infectious Disease"/>
            <person name="Wu L."/>
            <person name="Ma J."/>
        </authorList>
    </citation>
    <scope>NUCLEOTIDE SEQUENCE [LARGE SCALE GENOMIC DNA]</scope>
    <source>
        <strain evidence="2 3">JCM 7356</strain>
    </source>
</reference>
<dbReference type="Proteomes" id="UP001500305">
    <property type="component" value="Unassembled WGS sequence"/>
</dbReference>
<gene>
    <name evidence="2" type="ORF">GCM10010430_76120</name>
</gene>
<evidence type="ECO:0000313" key="2">
    <source>
        <dbReference type="EMBL" id="GAA2278886.1"/>
    </source>
</evidence>